<dbReference type="AlphaFoldDB" id="A0A0F7LJI1"/>
<feature type="region of interest" description="Disordered" evidence="1">
    <location>
        <begin position="177"/>
        <end position="253"/>
    </location>
</feature>
<accession>A0A0F7LJI1</accession>
<dbReference type="EMBL" id="CP011104">
    <property type="protein sequence ID" value="AKH62253.1"/>
    <property type="molecule type" value="Genomic_DNA"/>
</dbReference>
<reference evidence="3" key="2">
    <citation type="submission" date="2015-03" db="EMBL/GenBank/DDBJ databases">
        <title>Genome sequence of Azospirillum thiophilum strain DSM 21654T.</title>
        <authorList>
            <person name="Kwak Y."/>
            <person name="Shin J.-H."/>
        </authorList>
    </citation>
    <scope>NUCLEOTIDE SEQUENCE [LARGE SCALE GENOMIC DNA]</scope>
    <source>
        <strain evidence="3">DSM 15199</strain>
    </source>
</reference>
<evidence type="ECO:0000313" key="3">
    <source>
        <dbReference type="Proteomes" id="UP000034866"/>
    </source>
</evidence>
<dbReference type="KEGG" id="ptt:VY86_01695"/>
<evidence type="ECO:0000256" key="1">
    <source>
        <dbReference type="SAM" id="MobiDB-lite"/>
    </source>
</evidence>
<reference evidence="2 3" key="1">
    <citation type="journal article" date="2015" name="J. Biotechnol.">
        <title>Complete genome sequence of Photorhabdus temperata subsp. thracensis 39-8(T), an entomopathogenic bacterium for the improved commercial bioinsecticide.</title>
        <authorList>
            <person name="Kwak Y."/>
            <person name="Shin J.H."/>
        </authorList>
    </citation>
    <scope>NUCLEOTIDE SEQUENCE [LARGE SCALE GENOMIC DNA]</scope>
    <source>
        <strain evidence="2 3">DSM 15199</strain>
    </source>
</reference>
<protein>
    <submittedName>
        <fullName evidence="2">Uncharacterized protein</fullName>
    </submittedName>
</protein>
<feature type="compositionally biased region" description="Basic and acidic residues" evidence="1">
    <location>
        <begin position="183"/>
        <end position="195"/>
    </location>
</feature>
<keyword evidence="3" id="KW-1185">Reference proteome</keyword>
<sequence length="253" mass="26835">MKGRLSASLRTDCLPTFGVPAVNGGRPALSRRVLCQHRCRSAPNEHNVALSEMGLHGPQRLTAHYVGTAHPWALRGYLGPGARLAAGLSFSEQCGAPGSPAHPLLSAPEPKPAAAVAAVRGGSGAKIRLKPLSVSPSRSTALKAGQQAGAIYGPRPTLLHWLRPARSRRLLARSRTRHLRPVRPRERGLPAEKLHLRASPARTRPTRVSGADKLHRRHGFPIKPGSGRQSGAKPGSGRQSGAKPGADVGEKMR</sequence>
<proteinExistence type="predicted"/>
<dbReference type="Proteomes" id="UP000034866">
    <property type="component" value="Chromosome"/>
</dbReference>
<name>A0A0F7LJI1_9GAMM</name>
<gene>
    <name evidence="2" type="ORF">VY86_01695</name>
</gene>
<organism evidence="2 3">
    <name type="scientific">Photorhabdus thracensis</name>
    <dbReference type="NCBI Taxonomy" id="230089"/>
    <lineage>
        <taxon>Bacteria</taxon>
        <taxon>Pseudomonadati</taxon>
        <taxon>Pseudomonadota</taxon>
        <taxon>Gammaproteobacteria</taxon>
        <taxon>Enterobacterales</taxon>
        <taxon>Morganellaceae</taxon>
        <taxon>Photorhabdus</taxon>
    </lineage>
</organism>
<dbReference type="PATRIC" id="fig|230089.6.peg.388"/>
<evidence type="ECO:0000313" key="2">
    <source>
        <dbReference type="EMBL" id="AKH62253.1"/>
    </source>
</evidence>